<dbReference type="GO" id="GO:0004048">
    <property type="term" value="F:anthranilate phosphoribosyltransferase activity"/>
    <property type="evidence" value="ECO:0007669"/>
    <property type="project" value="UniProtKB-EC"/>
</dbReference>
<name>A0A3B1C576_9ZZZZ</name>
<sequence>MTDKTFLGKQKMDIKEAISKVVEKADLTETEMVDVMNEIMTGSATDAQIGSFLTALRMKGEAIDEIVGAAKVMREKAQHVDAGSGTIVDVVGTGGDSSGTFNISTTSAFVTAGAGLTVAKHGNRAVSSKSGAADVLKSLGVNIEADVATVEKSLQTVGIGFLFAPLMHGAMKHAIGPRREVGIRTLFNVL</sequence>
<feature type="non-terminal residue" evidence="5">
    <location>
        <position position="190"/>
    </location>
</feature>
<evidence type="ECO:0000313" key="5">
    <source>
        <dbReference type="EMBL" id="VAX23262.1"/>
    </source>
</evidence>
<dbReference type="EMBL" id="UOGC01000149">
    <property type="protein sequence ID" value="VAX23262.1"/>
    <property type="molecule type" value="Genomic_DNA"/>
</dbReference>
<keyword evidence="1 5" id="KW-0328">Glycosyltransferase</keyword>
<dbReference type="SUPFAM" id="SSF47648">
    <property type="entry name" value="Nucleoside phosphorylase/phosphoribosyltransferase N-terminal domain"/>
    <property type="match status" value="1"/>
</dbReference>
<dbReference type="InterPro" id="IPR036320">
    <property type="entry name" value="Glycosyl_Trfase_fam3_N_dom_sf"/>
</dbReference>
<evidence type="ECO:0000256" key="2">
    <source>
        <dbReference type="ARBA" id="ARBA00022679"/>
    </source>
</evidence>
<keyword evidence="2 5" id="KW-0808">Transferase</keyword>
<dbReference type="NCBIfam" id="TIGR01245">
    <property type="entry name" value="trpD"/>
    <property type="match status" value="1"/>
</dbReference>
<dbReference type="SUPFAM" id="SSF52418">
    <property type="entry name" value="Nucleoside phosphorylase/phosphoribosyltransferase catalytic domain"/>
    <property type="match status" value="1"/>
</dbReference>
<gene>
    <name evidence="5" type="ORF">MNBD_NITROSPINAE01-472</name>
</gene>
<dbReference type="Pfam" id="PF00591">
    <property type="entry name" value="Glycos_transf_3"/>
    <property type="match status" value="1"/>
</dbReference>
<reference evidence="5" key="1">
    <citation type="submission" date="2018-06" db="EMBL/GenBank/DDBJ databases">
        <authorList>
            <person name="Zhirakovskaya E."/>
        </authorList>
    </citation>
    <scope>NUCLEOTIDE SEQUENCE</scope>
</reference>
<proteinExistence type="predicted"/>
<dbReference type="InterPro" id="IPR005940">
    <property type="entry name" value="Anthranilate_Pribosyl_Tfrase"/>
</dbReference>
<dbReference type="GO" id="GO:0000162">
    <property type="term" value="P:L-tryptophan biosynthetic process"/>
    <property type="evidence" value="ECO:0007669"/>
    <property type="project" value="InterPro"/>
</dbReference>
<dbReference type="PANTHER" id="PTHR43285">
    <property type="entry name" value="ANTHRANILATE PHOSPHORIBOSYLTRANSFERASE"/>
    <property type="match status" value="1"/>
</dbReference>
<dbReference type="InterPro" id="IPR017459">
    <property type="entry name" value="Glycosyl_Trfase_fam3_N_dom"/>
</dbReference>
<protein>
    <submittedName>
        <fullName evidence="5">Anthranilate phosphoribosyltransferase</fullName>
        <ecNumber evidence="5">2.4.2.18</ecNumber>
    </submittedName>
</protein>
<dbReference type="Gene3D" id="1.20.970.10">
    <property type="entry name" value="Transferase, Pyrimidine Nucleoside Phosphorylase, Chain C"/>
    <property type="match status" value="1"/>
</dbReference>
<dbReference type="AlphaFoldDB" id="A0A3B1C576"/>
<accession>A0A3B1C576</accession>
<dbReference type="PANTHER" id="PTHR43285:SF2">
    <property type="entry name" value="ANTHRANILATE PHOSPHORIBOSYLTRANSFERASE"/>
    <property type="match status" value="1"/>
</dbReference>
<evidence type="ECO:0000259" key="3">
    <source>
        <dbReference type="Pfam" id="PF00591"/>
    </source>
</evidence>
<evidence type="ECO:0000259" key="4">
    <source>
        <dbReference type="Pfam" id="PF02885"/>
    </source>
</evidence>
<dbReference type="FunFam" id="1.20.970.10:FF:000006">
    <property type="entry name" value="Anthranilate phosphoribosyltransferase"/>
    <property type="match status" value="1"/>
</dbReference>
<evidence type="ECO:0000256" key="1">
    <source>
        <dbReference type="ARBA" id="ARBA00022676"/>
    </source>
</evidence>
<dbReference type="InterPro" id="IPR000312">
    <property type="entry name" value="Glycosyl_Trfase_fam3"/>
</dbReference>
<dbReference type="EC" id="2.4.2.18" evidence="5"/>
<dbReference type="GO" id="GO:0005829">
    <property type="term" value="C:cytosol"/>
    <property type="evidence" value="ECO:0007669"/>
    <property type="project" value="TreeGrafter"/>
</dbReference>
<dbReference type="Pfam" id="PF02885">
    <property type="entry name" value="Glycos_trans_3N"/>
    <property type="match status" value="1"/>
</dbReference>
<feature type="domain" description="Glycosyl transferase family 3 N-terminal" evidence="4">
    <location>
        <begin position="15"/>
        <end position="77"/>
    </location>
</feature>
<feature type="domain" description="Glycosyl transferase family 3" evidence="3">
    <location>
        <begin position="86"/>
        <end position="190"/>
    </location>
</feature>
<dbReference type="Gene3D" id="3.40.1030.10">
    <property type="entry name" value="Nucleoside phosphorylase/phosphoribosyltransferase catalytic domain"/>
    <property type="match status" value="1"/>
</dbReference>
<organism evidence="5">
    <name type="scientific">hydrothermal vent metagenome</name>
    <dbReference type="NCBI Taxonomy" id="652676"/>
    <lineage>
        <taxon>unclassified sequences</taxon>
        <taxon>metagenomes</taxon>
        <taxon>ecological metagenomes</taxon>
    </lineage>
</organism>
<dbReference type="InterPro" id="IPR035902">
    <property type="entry name" value="Nuc_phospho_transferase"/>
</dbReference>